<dbReference type="Proteomes" id="UP000677117">
    <property type="component" value="Chromosome"/>
</dbReference>
<organism evidence="2 3">
    <name type="scientific">Candidatus Minimicrobia vallesae</name>
    <dbReference type="NCBI Taxonomy" id="2841264"/>
    <lineage>
        <taxon>Bacteria</taxon>
        <taxon>Candidatus Saccharimonadota</taxon>
        <taxon>Candidatus Saccharimonadota incertae sedis</taxon>
        <taxon>Candidatus Minimicrobia</taxon>
    </lineage>
</organism>
<dbReference type="AlphaFoldDB" id="A0A8F1SAA6"/>
<dbReference type="RefSeq" id="WP_232736106.1">
    <property type="nucleotide sequence ID" value="NZ_CP076459.1"/>
</dbReference>
<evidence type="ECO:0000313" key="3">
    <source>
        <dbReference type="Proteomes" id="UP000677117"/>
    </source>
</evidence>
<name>A0A8F1SAA6_9BACT</name>
<evidence type="ECO:0000256" key="1">
    <source>
        <dbReference type="SAM" id="MobiDB-lite"/>
    </source>
</evidence>
<evidence type="ECO:0000313" key="2">
    <source>
        <dbReference type="EMBL" id="QWQ31309.1"/>
    </source>
</evidence>
<keyword evidence="3" id="KW-1185">Reference proteome</keyword>
<gene>
    <name evidence="2" type="ORF">KOY49_04025</name>
</gene>
<dbReference type="KEGG" id="mvl:KOY49_04025"/>
<protein>
    <recommendedName>
        <fullName evidence="4">PRC-barrel domain-containing protein</fullName>
    </recommendedName>
</protein>
<dbReference type="Gene3D" id="2.30.30.240">
    <property type="entry name" value="PRC-barrel domain"/>
    <property type="match status" value="1"/>
</dbReference>
<sequence length="182" mass="20659">MSLQTGSELARTSREIINPKNLSIIAYELEGRLLDQHPSLLRIDDVREIGPLGMIIDSTDEIIGIDDVITIKEIYDINFTLKDKLVIDEKNKKIGKVIGYTLAAGNFIIQQLRIRRPFLKSFGDTELLIHRSQIIKVTDDKIVVKSATISHIAEKTPIPQINSYENPFRKQPRPQPESTKVD</sequence>
<reference evidence="2" key="1">
    <citation type="submission" date="2021-06" db="EMBL/GenBank/DDBJ databases">
        <title>An adapted protocol for Saccharibacteria cultivation: two new species join this phylum of Candidate Phyla Radiations.</title>
        <authorList>
            <person name="Ibrahim A."/>
            <person name="Maatouk M."/>
            <person name="Raoult D."/>
            <person name="Bittar F."/>
        </authorList>
    </citation>
    <scope>NUCLEOTIDE SEQUENCE</scope>
    <source>
        <strain evidence="2">IHU2</strain>
    </source>
</reference>
<accession>A0A8F1SAA6</accession>
<proteinExistence type="predicted"/>
<dbReference type="EMBL" id="CP076459">
    <property type="protein sequence ID" value="QWQ31309.1"/>
    <property type="molecule type" value="Genomic_DNA"/>
</dbReference>
<evidence type="ECO:0008006" key="4">
    <source>
        <dbReference type="Google" id="ProtNLM"/>
    </source>
</evidence>
<feature type="region of interest" description="Disordered" evidence="1">
    <location>
        <begin position="161"/>
        <end position="182"/>
    </location>
</feature>